<evidence type="ECO:0000313" key="5">
    <source>
        <dbReference type="Proteomes" id="UP000030746"/>
    </source>
</evidence>
<evidence type="ECO:0008006" key="6">
    <source>
        <dbReference type="Google" id="ProtNLM"/>
    </source>
</evidence>
<dbReference type="GO" id="GO:0019888">
    <property type="term" value="F:protein phosphatase regulator activity"/>
    <property type="evidence" value="ECO:0007669"/>
    <property type="project" value="TreeGrafter"/>
</dbReference>
<reference evidence="4 5" key="1">
    <citation type="journal article" date="2013" name="Nature">
        <title>Insights into bilaterian evolution from three spiralian genomes.</title>
        <authorList>
            <person name="Simakov O."/>
            <person name="Marletaz F."/>
            <person name="Cho S.J."/>
            <person name="Edsinger-Gonzales E."/>
            <person name="Havlak P."/>
            <person name="Hellsten U."/>
            <person name="Kuo D.H."/>
            <person name="Larsson T."/>
            <person name="Lv J."/>
            <person name="Arendt D."/>
            <person name="Savage R."/>
            <person name="Osoegawa K."/>
            <person name="de Jong P."/>
            <person name="Grimwood J."/>
            <person name="Chapman J.A."/>
            <person name="Shapiro H."/>
            <person name="Aerts A."/>
            <person name="Otillar R.P."/>
            <person name="Terry A.Y."/>
            <person name="Boore J.L."/>
            <person name="Grigoriev I.V."/>
            <person name="Lindberg D.R."/>
            <person name="Seaver E.C."/>
            <person name="Weisblat D.A."/>
            <person name="Putnam N.H."/>
            <person name="Rokhsar D.S."/>
        </authorList>
    </citation>
    <scope>NUCLEOTIDE SEQUENCE [LARGE SCALE GENOMIC DNA]</scope>
</reference>
<dbReference type="KEGG" id="lgi:LOTGIDRAFT_122480"/>
<dbReference type="PROSITE" id="PS50077">
    <property type="entry name" value="HEAT_REPEAT"/>
    <property type="match status" value="2"/>
</dbReference>
<protein>
    <recommendedName>
        <fullName evidence="6">WW-binding domain-containing protein</fullName>
    </recommendedName>
</protein>
<dbReference type="AlphaFoldDB" id="V4ACH0"/>
<feature type="compositionally biased region" description="Polar residues" evidence="3">
    <location>
        <begin position="405"/>
        <end position="415"/>
    </location>
</feature>
<feature type="compositionally biased region" description="Polar residues" evidence="3">
    <location>
        <begin position="376"/>
        <end position="386"/>
    </location>
</feature>
<dbReference type="RefSeq" id="XP_009058272.1">
    <property type="nucleotide sequence ID" value="XM_009060024.1"/>
</dbReference>
<organism evidence="4 5">
    <name type="scientific">Lottia gigantea</name>
    <name type="common">Giant owl limpet</name>
    <dbReference type="NCBI Taxonomy" id="225164"/>
    <lineage>
        <taxon>Eukaryota</taxon>
        <taxon>Metazoa</taxon>
        <taxon>Spiralia</taxon>
        <taxon>Lophotrochozoa</taxon>
        <taxon>Mollusca</taxon>
        <taxon>Gastropoda</taxon>
        <taxon>Patellogastropoda</taxon>
        <taxon>Lottioidea</taxon>
        <taxon>Lottiidae</taxon>
        <taxon>Lottia</taxon>
    </lineage>
</organism>
<dbReference type="InterPro" id="IPR016024">
    <property type="entry name" value="ARM-type_fold"/>
</dbReference>
<dbReference type="OMA" id="CYIHNDS"/>
<dbReference type="PANTHER" id="PTHR10648:SF1">
    <property type="entry name" value="SERINE_THREONINE-PROTEIN PHOSPHATASE 4 REGULATORY SUBUNIT 1"/>
    <property type="match status" value="1"/>
</dbReference>
<evidence type="ECO:0000256" key="2">
    <source>
        <dbReference type="PROSITE-ProRule" id="PRU00103"/>
    </source>
</evidence>
<dbReference type="OrthoDB" id="340346at2759"/>
<dbReference type="InterPro" id="IPR051023">
    <property type="entry name" value="PP2A_Regulatory_Subunit_A"/>
</dbReference>
<feature type="repeat" description="HEAT" evidence="2">
    <location>
        <begin position="757"/>
        <end position="795"/>
    </location>
</feature>
<evidence type="ECO:0000256" key="3">
    <source>
        <dbReference type="SAM" id="MobiDB-lite"/>
    </source>
</evidence>
<feature type="region of interest" description="Disordered" evidence="3">
    <location>
        <begin position="1"/>
        <end position="26"/>
    </location>
</feature>
<feature type="compositionally biased region" description="Low complexity" evidence="3">
    <location>
        <begin position="394"/>
        <end position="404"/>
    </location>
</feature>
<dbReference type="EMBL" id="KB202284">
    <property type="protein sequence ID" value="ESO91001.1"/>
    <property type="molecule type" value="Genomic_DNA"/>
</dbReference>
<dbReference type="HOGENOM" id="CLU_009128_1_1_1"/>
<dbReference type="GeneID" id="20232112"/>
<proteinExistence type="predicted"/>
<evidence type="ECO:0000313" key="4">
    <source>
        <dbReference type="EMBL" id="ESO91001.1"/>
    </source>
</evidence>
<accession>V4ACH0</accession>
<feature type="compositionally biased region" description="Polar residues" evidence="3">
    <location>
        <begin position="357"/>
        <end position="368"/>
    </location>
</feature>
<evidence type="ECO:0000256" key="1">
    <source>
        <dbReference type="ARBA" id="ARBA00022737"/>
    </source>
</evidence>
<dbReference type="Proteomes" id="UP000030746">
    <property type="component" value="Unassembled WGS sequence"/>
</dbReference>
<name>V4ACH0_LOTGI</name>
<dbReference type="Gene3D" id="1.25.10.10">
    <property type="entry name" value="Leucine-rich Repeat Variant"/>
    <property type="match status" value="2"/>
</dbReference>
<dbReference type="InterPro" id="IPR011989">
    <property type="entry name" value="ARM-like"/>
</dbReference>
<dbReference type="STRING" id="225164.V4ACH0"/>
<feature type="repeat" description="HEAT" evidence="2">
    <location>
        <begin position="639"/>
        <end position="677"/>
    </location>
</feature>
<keyword evidence="5" id="KW-1185">Reference proteome</keyword>
<sequence>MADIDFYQDDGDDNQDDGFGFDDGYGDEDDNLGPLQRLEKYIDNENIFNRQMVARGLLDTLRAVGDDEEDCKAVLVAMTRLSEDPESSVRSELMEQVPHITAYCKENSDLFQTAVTTFILPMVVKYLNDCNNQVRKTSQAALLVLLEQELVEKEDVEDQVVHVILELSSPDSLDDHRTEAVALMSKMSPLLGKDITERLFLSRYCEMCTDPVFNVRKVCATNFGEICSVVGSENTEKYLLPKFYYLCEDCVWGARKACAECFMSVSCACAPDIRRSKLASVFVNLLCDQSRWVRMSAFQQLGPFISTFADPNTTGLYEKDITPEAMEEDEDNVQIAETARSFEESRAEVYDARNDNDANIAQENSLSTNDEESESRTSNIDIPTTSKTEDIDNSSDNSQSDNDSVFGSASDLSSVSQTDKDSVHIHLNNLESFNTFQFWRSPLPEVDVDFDLVNGMPTNIHVSARVKDEDKRKVYSSQMNVVIDDKGVSKQEIASVSDDSSSYDNDGVKIHMASVNTVGESSEMVDNIGSTHVLGQQINEATLAVMNGVVQDISNSNIGFIDSDSSHSPRESLLSEHSHIDDASLAQQQDIVPQSLLENYLGMVDPSRAQTVDTEITRHCAYNLPAVAYTLGRNNWYVIRHLYVTLTQDVQWKVRRTLAFSLHELAVILGEEITHNDLVPVLDGFLKDLDEVRIGILKHFADILQLLNPVIRRRYLGRIQEFMSTDNHRNWRFRLELAEQLIFLCELFSPSDVSLYIVPIAMALASDKVSEVRIIAFRLLSFIIQRLYTEGEENLTMTLVNDIIEKFAMNKKWIGRQVFARVCMCIMDENSLPPAVFARDLLPSLLALGQDTIPNVRLTLAKVLSQCIIPLEYFTSQSNPHHEDLVSTLKNLQTDKDRDVRYFASHPQDTNISHHETVPV</sequence>
<dbReference type="CTD" id="20232112"/>
<dbReference type="PANTHER" id="PTHR10648">
    <property type="entry name" value="SERINE/THREONINE-PROTEIN PHOSPHATASE PP2A 65 KDA REGULATORY SUBUNIT"/>
    <property type="match status" value="1"/>
</dbReference>
<dbReference type="InterPro" id="IPR021133">
    <property type="entry name" value="HEAT_type_2"/>
</dbReference>
<feature type="region of interest" description="Disordered" evidence="3">
    <location>
        <begin position="350"/>
        <end position="415"/>
    </location>
</feature>
<gene>
    <name evidence="4" type="ORF">LOTGIDRAFT_122480</name>
</gene>
<dbReference type="GO" id="GO:0005737">
    <property type="term" value="C:cytoplasm"/>
    <property type="evidence" value="ECO:0007669"/>
    <property type="project" value="TreeGrafter"/>
</dbReference>
<dbReference type="SUPFAM" id="SSF48371">
    <property type="entry name" value="ARM repeat"/>
    <property type="match status" value="1"/>
</dbReference>
<keyword evidence="1" id="KW-0677">Repeat</keyword>